<proteinExistence type="predicted"/>
<comment type="caution">
    <text evidence="1">The sequence shown here is derived from an EMBL/GenBank/DDBJ whole genome shotgun (WGS) entry which is preliminary data.</text>
</comment>
<dbReference type="Proteomes" id="UP000765509">
    <property type="component" value="Unassembled WGS sequence"/>
</dbReference>
<gene>
    <name evidence="1" type="ORF">O181_078139</name>
</gene>
<evidence type="ECO:0000313" key="2">
    <source>
        <dbReference type="Proteomes" id="UP000765509"/>
    </source>
</evidence>
<dbReference type="AlphaFoldDB" id="A0A9Q3FFX4"/>
<accession>A0A9Q3FFX4</accession>
<sequence>MTVCLENSQHPLIIDSGPHFSIVAREYMEKYFPNWEKKLFPTKAKNFESASGELKSIGTIIKGIIIHHRKGHIRLNPEGLMLEDAHFQGVLWATDYQRLYGIDICNSKNRNITIGKNKEKKFLLDIYQFSSQEPLEELLN</sequence>
<keyword evidence="2" id="KW-1185">Reference proteome</keyword>
<dbReference type="EMBL" id="AVOT02043000">
    <property type="protein sequence ID" value="MBW0538424.1"/>
    <property type="molecule type" value="Genomic_DNA"/>
</dbReference>
<name>A0A9Q3FFX4_9BASI</name>
<protein>
    <submittedName>
        <fullName evidence="1">Uncharacterized protein</fullName>
    </submittedName>
</protein>
<evidence type="ECO:0000313" key="1">
    <source>
        <dbReference type="EMBL" id="MBW0538424.1"/>
    </source>
</evidence>
<reference evidence="1" key="1">
    <citation type="submission" date="2021-03" db="EMBL/GenBank/DDBJ databases">
        <title>Draft genome sequence of rust myrtle Austropuccinia psidii MF-1, a brazilian biotype.</title>
        <authorList>
            <person name="Quecine M.C."/>
            <person name="Pachon D.M.R."/>
            <person name="Bonatelli M.L."/>
            <person name="Correr F.H."/>
            <person name="Franceschini L.M."/>
            <person name="Leite T.F."/>
            <person name="Margarido G.R.A."/>
            <person name="Almeida C.A."/>
            <person name="Ferrarezi J.A."/>
            <person name="Labate C.A."/>
        </authorList>
    </citation>
    <scope>NUCLEOTIDE SEQUENCE</scope>
    <source>
        <strain evidence="1">MF-1</strain>
    </source>
</reference>
<organism evidence="1 2">
    <name type="scientific">Austropuccinia psidii MF-1</name>
    <dbReference type="NCBI Taxonomy" id="1389203"/>
    <lineage>
        <taxon>Eukaryota</taxon>
        <taxon>Fungi</taxon>
        <taxon>Dikarya</taxon>
        <taxon>Basidiomycota</taxon>
        <taxon>Pucciniomycotina</taxon>
        <taxon>Pucciniomycetes</taxon>
        <taxon>Pucciniales</taxon>
        <taxon>Sphaerophragmiaceae</taxon>
        <taxon>Austropuccinia</taxon>
    </lineage>
</organism>